<dbReference type="Pfam" id="PF00069">
    <property type="entry name" value="Pkinase"/>
    <property type="match status" value="1"/>
</dbReference>
<dbReference type="Gene3D" id="1.10.510.10">
    <property type="entry name" value="Transferase(Phosphotransferase) domain 1"/>
    <property type="match status" value="1"/>
</dbReference>
<keyword evidence="3 6" id="KW-0547">Nucleotide-binding</keyword>
<dbReference type="GO" id="GO:0004674">
    <property type="term" value="F:protein serine/threonine kinase activity"/>
    <property type="evidence" value="ECO:0007669"/>
    <property type="project" value="UniProtKB-KW"/>
</dbReference>
<dbReference type="InterPro" id="IPR017441">
    <property type="entry name" value="Protein_kinase_ATP_BS"/>
</dbReference>
<keyword evidence="1 9" id="KW-0723">Serine/threonine-protein kinase</keyword>
<feature type="domain" description="Protein kinase" evidence="8">
    <location>
        <begin position="178"/>
        <end position="453"/>
    </location>
</feature>
<dbReference type="CDD" id="cd14008">
    <property type="entry name" value="STKc_LKB1_CaMKK"/>
    <property type="match status" value="1"/>
</dbReference>
<dbReference type="InterPro" id="IPR000719">
    <property type="entry name" value="Prot_kinase_dom"/>
</dbReference>
<evidence type="ECO:0000256" key="3">
    <source>
        <dbReference type="ARBA" id="ARBA00022741"/>
    </source>
</evidence>
<sequence length="511" mass="58071">MDPKKPLPSPRNKSSTTKDSPKENPKSPIQSSPKTSSPKKPKTAAKTRPKVAKAKPAAPKPVQKPIFPAHTSDDVTFVDEQSSSDSEIGKEELGRSGFRKDQTCVEFVPLERNEFTELVDTDDVETDAHMSFSGYSGQIDLNSIQNYQSINDAAAETVYTDTLTKSYLPNGMKMYNQFIEKKTIGKGSFGKVILVEDARTRMRFAMKILSKDMLRKKRIGMSNEWNKLQTEIRILSTLNHPNITRLYNVIDSPETSKLFLVQELAEGGSIMTGEGPFSPLSQKIVQHYTRQLLPALHFMHQHNIIHRDIKPENILVTSNGQLKVGDFGCAIELSDFDEELESTVGTYPFFSPEVCSMEPYKGPPVDIWAAGVSVYLMSYGRLPFMNESELDLFSDIQNNPVRFPDEQDDIDEAHLPVEQRQKLTLLQHFLLLLLDKNPATRLTPAEAICHPWVTDGWTHIVPEELLERSLFTEKYLVVYRQMQEWIKRGEKLPPVQGQINLFTQWRSKIRN</sequence>
<reference evidence="9 10" key="1">
    <citation type="journal article" date="2022" name="bioRxiv">
        <title>Genomics of Preaxostyla Flagellates Illuminates Evolutionary Transitions and the Path Towards Mitochondrial Loss.</title>
        <authorList>
            <person name="Novak L.V.F."/>
            <person name="Treitli S.C."/>
            <person name="Pyrih J."/>
            <person name="Halakuc P."/>
            <person name="Pipaliya S.V."/>
            <person name="Vacek V."/>
            <person name="Brzon O."/>
            <person name="Soukal P."/>
            <person name="Eme L."/>
            <person name="Dacks J.B."/>
            <person name="Karnkowska A."/>
            <person name="Elias M."/>
            <person name="Hampl V."/>
        </authorList>
    </citation>
    <scope>NUCLEOTIDE SEQUENCE [LARGE SCALE GENOMIC DNA]</scope>
    <source>
        <strain evidence="9">NAU3</strain>
        <tissue evidence="9">Gut</tissue>
    </source>
</reference>
<dbReference type="InterPro" id="IPR008271">
    <property type="entry name" value="Ser/Thr_kinase_AS"/>
</dbReference>
<dbReference type="InterPro" id="IPR030616">
    <property type="entry name" value="Aur-like"/>
</dbReference>
<gene>
    <name evidence="9" type="ORF">BLNAU_156</name>
</gene>
<dbReference type="InterPro" id="IPR011009">
    <property type="entry name" value="Kinase-like_dom_sf"/>
</dbReference>
<name>A0ABQ9YM83_9EUKA</name>
<dbReference type="SMART" id="SM00220">
    <property type="entry name" value="S_TKc"/>
    <property type="match status" value="1"/>
</dbReference>
<evidence type="ECO:0000256" key="2">
    <source>
        <dbReference type="ARBA" id="ARBA00022679"/>
    </source>
</evidence>
<proteinExistence type="predicted"/>
<keyword evidence="10" id="KW-1185">Reference proteome</keyword>
<dbReference type="PROSITE" id="PS50011">
    <property type="entry name" value="PROTEIN_KINASE_DOM"/>
    <property type="match status" value="1"/>
</dbReference>
<feature type="compositionally biased region" description="Low complexity" evidence="7">
    <location>
        <begin position="54"/>
        <end position="66"/>
    </location>
</feature>
<evidence type="ECO:0000256" key="5">
    <source>
        <dbReference type="ARBA" id="ARBA00022840"/>
    </source>
</evidence>
<evidence type="ECO:0000313" key="10">
    <source>
        <dbReference type="Proteomes" id="UP001281761"/>
    </source>
</evidence>
<feature type="binding site" evidence="6">
    <location>
        <position position="207"/>
    </location>
    <ligand>
        <name>ATP</name>
        <dbReference type="ChEBI" id="CHEBI:30616"/>
    </ligand>
</feature>
<evidence type="ECO:0000256" key="1">
    <source>
        <dbReference type="ARBA" id="ARBA00022527"/>
    </source>
</evidence>
<dbReference type="EC" id="2.7.11.1" evidence="9"/>
<evidence type="ECO:0000256" key="4">
    <source>
        <dbReference type="ARBA" id="ARBA00022777"/>
    </source>
</evidence>
<evidence type="ECO:0000313" key="9">
    <source>
        <dbReference type="EMBL" id="KAK2964856.1"/>
    </source>
</evidence>
<dbReference type="PROSITE" id="PS00107">
    <property type="entry name" value="PROTEIN_KINASE_ATP"/>
    <property type="match status" value="1"/>
</dbReference>
<feature type="compositionally biased region" description="Low complexity" evidence="7">
    <location>
        <begin position="26"/>
        <end position="36"/>
    </location>
</feature>
<keyword evidence="5 6" id="KW-0067">ATP-binding</keyword>
<dbReference type="Proteomes" id="UP001281761">
    <property type="component" value="Unassembled WGS sequence"/>
</dbReference>
<feature type="region of interest" description="Disordered" evidence="7">
    <location>
        <begin position="1"/>
        <end position="95"/>
    </location>
</feature>
<protein>
    <submittedName>
        <fullName evidence="9">Serine/threonine protein kinase</fullName>
        <ecNumber evidence="9">2.7.11.1</ecNumber>
    </submittedName>
</protein>
<comment type="caution">
    <text evidence="9">The sequence shown here is derived from an EMBL/GenBank/DDBJ whole genome shotgun (WGS) entry which is preliminary data.</text>
</comment>
<organism evidence="9 10">
    <name type="scientific">Blattamonas nauphoetae</name>
    <dbReference type="NCBI Taxonomy" id="2049346"/>
    <lineage>
        <taxon>Eukaryota</taxon>
        <taxon>Metamonada</taxon>
        <taxon>Preaxostyla</taxon>
        <taxon>Oxymonadida</taxon>
        <taxon>Blattamonas</taxon>
    </lineage>
</organism>
<keyword evidence="2 9" id="KW-0808">Transferase</keyword>
<feature type="compositionally biased region" description="Basic residues" evidence="7">
    <location>
        <begin position="37"/>
        <end position="53"/>
    </location>
</feature>
<dbReference type="SUPFAM" id="SSF56112">
    <property type="entry name" value="Protein kinase-like (PK-like)"/>
    <property type="match status" value="1"/>
</dbReference>
<dbReference type="PROSITE" id="PS00108">
    <property type="entry name" value="PROTEIN_KINASE_ST"/>
    <property type="match status" value="1"/>
</dbReference>
<keyword evidence="4 9" id="KW-0418">Kinase</keyword>
<dbReference type="PANTHER" id="PTHR24350">
    <property type="entry name" value="SERINE/THREONINE-PROTEIN KINASE IAL-RELATED"/>
    <property type="match status" value="1"/>
</dbReference>
<dbReference type="EMBL" id="JARBJD010000001">
    <property type="protein sequence ID" value="KAK2964856.1"/>
    <property type="molecule type" value="Genomic_DNA"/>
</dbReference>
<evidence type="ECO:0000259" key="8">
    <source>
        <dbReference type="PROSITE" id="PS50011"/>
    </source>
</evidence>
<accession>A0ABQ9YM83</accession>
<evidence type="ECO:0000256" key="6">
    <source>
        <dbReference type="PROSITE-ProRule" id="PRU10141"/>
    </source>
</evidence>
<evidence type="ECO:0000256" key="7">
    <source>
        <dbReference type="SAM" id="MobiDB-lite"/>
    </source>
</evidence>